<dbReference type="STRING" id="596151.DesfrDRAFT_0720"/>
<comment type="caution">
    <text evidence="1">The sequence shown here is derived from an EMBL/GenBank/DDBJ whole genome shotgun (WGS) entry which is preliminary data.</text>
</comment>
<proteinExistence type="predicted"/>
<keyword evidence="2" id="KW-1185">Reference proteome</keyword>
<dbReference type="Proteomes" id="UP000006250">
    <property type="component" value="Unassembled WGS sequence"/>
</dbReference>
<dbReference type="eggNOG" id="ENOG502ZDMQ">
    <property type="taxonomic scope" value="Bacteria"/>
</dbReference>
<reference evidence="1 2" key="1">
    <citation type="submission" date="2010-08" db="EMBL/GenBank/DDBJ databases">
        <title>The draft genome of Desulfovibrio fructosovorans JJ.</title>
        <authorList>
            <consortium name="US DOE Joint Genome Institute (JGI-PGF)"/>
            <person name="Lucas S."/>
            <person name="Copeland A."/>
            <person name="Lapidus A."/>
            <person name="Cheng J.-F."/>
            <person name="Bruce D."/>
            <person name="Goodwin L."/>
            <person name="Pitluck S."/>
            <person name="Land M.L."/>
            <person name="Hauser L."/>
            <person name="Chang Y.-J."/>
            <person name="Jeffries C."/>
            <person name="Wall J.D."/>
            <person name="Stahl D.A."/>
            <person name="Arkin A.P."/>
            <person name="Dehal P."/>
            <person name="Stolyar S.M."/>
            <person name="Hazen T.C."/>
            <person name="Woyke T.J."/>
        </authorList>
    </citation>
    <scope>NUCLEOTIDE SEQUENCE [LARGE SCALE GENOMIC DNA]</scope>
    <source>
        <strain evidence="1 2">JJ</strain>
    </source>
</reference>
<dbReference type="OrthoDB" id="5422360at2"/>
<gene>
    <name evidence="1" type="ORF">DesfrDRAFT_0720</name>
</gene>
<dbReference type="RefSeq" id="WP_005991170.1">
    <property type="nucleotide sequence ID" value="NZ_AECZ01000003.1"/>
</dbReference>
<evidence type="ECO:0000313" key="2">
    <source>
        <dbReference type="Proteomes" id="UP000006250"/>
    </source>
</evidence>
<evidence type="ECO:0000313" key="1">
    <source>
        <dbReference type="EMBL" id="EFL52614.1"/>
    </source>
</evidence>
<organism evidence="1 2">
    <name type="scientific">Solidesulfovibrio fructosivorans JJ]</name>
    <dbReference type="NCBI Taxonomy" id="596151"/>
    <lineage>
        <taxon>Bacteria</taxon>
        <taxon>Pseudomonadati</taxon>
        <taxon>Thermodesulfobacteriota</taxon>
        <taxon>Desulfovibrionia</taxon>
        <taxon>Desulfovibrionales</taxon>
        <taxon>Desulfovibrionaceae</taxon>
        <taxon>Solidesulfovibrio</taxon>
    </lineage>
</organism>
<protein>
    <submittedName>
        <fullName evidence="1">Uncharacterized protein</fullName>
    </submittedName>
</protein>
<dbReference type="AlphaFoldDB" id="E1JSY1"/>
<name>E1JSY1_SOLFR</name>
<accession>E1JSY1</accession>
<sequence>MKYNVLCPYCHGKQAVAHPGDYTPIYAECASCGKRFVLEPERHGVAVYKVEDAPCCSDPDCLATELAASEND</sequence>
<dbReference type="EMBL" id="AECZ01000003">
    <property type="protein sequence ID" value="EFL52614.1"/>
    <property type="molecule type" value="Genomic_DNA"/>
</dbReference>